<evidence type="ECO:0000256" key="3">
    <source>
        <dbReference type="ARBA" id="ARBA00022490"/>
    </source>
</evidence>
<evidence type="ECO:0000256" key="8">
    <source>
        <dbReference type="ARBA" id="ARBA00023054"/>
    </source>
</evidence>
<evidence type="ECO:0000256" key="11">
    <source>
        <dbReference type="ARBA" id="ARBA00023212"/>
    </source>
</evidence>
<dbReference type="InterPro" id="IPR054354">
    <property type="entry name" value="DYNC2H1-like_lid"/>
</dbReference>
<evidence type="ECO:0000313" key="19">
    <source>
        <dbReference type="Proteomes" id="UP000663864"/>
    </source>
</evidence>
<keyword evidence="5" id="KW-0547">Nucleotide-binding</keyword>
<dbReference type="GO" id="GO:0007018">
    <property type="term" value="P:microtubule-based movement"/>
    <property type="evidence" value="ECO:0007669"/>
    <property type="project" value="InterPro"/>
</dbReference>
<keyword evidence="9" id="KW-0969">Cilium</keyword>
<dbReference type="FunFam" id="3.40.50.300:FF:001328">
    <property type="entry name" value="Dynein heavy chain 6, axonemal"/>
    <property type="match status" value="1"/>
</dbReference>
<dbReference type="InterPro" id="IPR024317">
    <property type="entry name" value="Dynein_heavy_chain_D4_dom"/>
</dbReference>
<dbReference type="SUPFAM" id="SSF52540">
    <property type="entry name" value="P-loop containing nucleoside triphosphate hydrolases"/>
    <property type="match status" value="3"/>
</dbReference>
<dbReference type="Proteomes" id="UP000663864">
    <property type="component" value="Unassembled WGS sequence"/>
</dbReference>
<dbReference type="Gene3D" id="3.40.50.300">
    <property type="entry name" value="P-loop containing nucleotide triphosphate hydrolases"/>
    <property type="match status" value="2"/>
</dbReference>
<dbReference type="Pfam" id="PF12780">
    <property type="entry name" value="AAA_8"/>
    <property type="match status" value="1"/>
</dbReference>
<accession>A0A815PYU6</accession>
<dbReference type="FunFam" id="3.40.50.300:FF:002141">
    <property type="entry name" value="Dynein heavy chain"/>
    <property type="match status" value="1"/>
</dbReference>
<reference evidence="18" key="1">
    <citation type="submission" date="2021-02" db="EMBL/GenBank/DDBJ databases">
        <authorList>
            <person name="Nowell W R."/>
        </authorList>
    </citation>
    <scope>NUCLEOTIDE SEQUENCE</scope>
</reference>
<dbReference type="GO" id="GO:0005524">
    <property type="term" value="F:ATP binding"/>
    <property type="evidence" value="ECO:0007669"/>
    <property type="project" value="UniProtKB-KW"/>
</dbReference>
<evidence type="ECO:0000259" key="15">
    <source>
        <dbReference type="Pfam" id="PF12780"/>
    </source>
</evidence>
<evidence type="ECO:0000256" key="4">
    <source>
        <dbReference type="ARBA" id="ARBA00022701"/>
    </source>
</evidence>
<dbReference type="GO" id="GO:0051959">
    <property type="term" value="F:dynein light intermediate chain binding"/>
    <property type="evidence" value="ECO:0007669"/>
    <property type="project" value="InterPro"/>
</dbReference>
<gene>
    <name evidence="18" type="ORF">ZHD862_LOCUS35485</name>
</gene>
<dbReference type="GO" id="GO:0045505">
    <property type="term" value="F:dynein intermediate chain binding"/>
    <property type="evidence" value="ECO:0007669"/>
    <property type="project" value="InterPro"/>
</dbReference>
<dbReference type="Pfam" id="PF12774">
    <property type="entry name" value="AAA_6"/>
    <property type="match status" value="1"/>
</dbReference>
<keyword evidence="7" id="KW-0243">Dynein</keyword>
<dbReference type="Gene3D" id="1.10.472.130">
    <property type="match status" value="1"/>
</dbReference>
<dbReference type="InterPro" id="IPR027417">
    <property type="entry name" value="P-loop_NTPase"/>
</dbReference>
<feature type="domain" description="Dynein heavy chain AAA module D4" evidence="15">
    <location>
        <begin position="869"/>
        <end position="1055"/>
    </location>
</feature>
<keyword evidence="8" id="KW-0175">Coiled coil</keyword>
<keyword evidence="11" id="KW-0206">Cytoskeleton</keyword>
<dbReference type="GO" id="GO:0030286">
    <property type="term" value="C:dynein complex"/>
    <property type="evidence" value="ECO:0007669"/>
    <property type="project" value="UniProtKB-KW"/>
</dbReference>
<evidence type="ECO:0000256" key="13">
    <source>
        <dbReference type="SAM" id="MobiDB-lite"/>
    </source>
</evidence>
<comment type="subcellular location">
    <subcellularLocation>
        <location evidence="1">Cytoplasm</location>
        <location evidence="1">Cytoskeleton</location>
        <location evidence="1">Cilium axoneme</location>
    </subcellularLocation>
</comment>
<feature type="domain" description="Dynein 2 heavy chain 1 cytoplasmic ATPase lid" evidence="17">
    <location>
        <begin position="720"/>
        <end position="800"/>
    </location>
</feature>
<dbReference type="InterPro" id="IPR035699">
    <property type="entry name" value="AAA_6"/>
</dbReference>
<keyword evidence="6" id="KW-0067">ATP-binding</keyword>
<evidence type="ECO:0000256" key="12">
    <source>
        <dbReference type="ARBA" id="ARBA00023273"/>
    </source>
</evidence>
<keyword evidence="10" id="KW-0505">Motor protein</keyword>
<evidence type="ECO:0000259" key="17">
    <source>
        <dbReference type="Pfam" id="PF22597"/>
    </source>
</evidence>
<dbReference type="PANTHER" id="PTHR22878">
    <property type="entry name" value="DYNEIN HEAVY CHAIN 6, AXONEMAL-LIKE-RELATED"/>
    <property type="match status" value="1"/>
</dbReference>
<dbReference type="Pfam" id="PF17852">
    <property type="entry name" value="Dynein_AAA_lid"/>
    <property type="match status" value="1"/>
</dbReference>
<protein>
    <recommendedName>
        <fullName evidence="20">Dynein heavy chain</fullName>
    </recommendedName>
</protein>
<dbReference type="GO" id="GO:0005930">
    <property type="term" value="C:axoneme"/>
    <property type="evidence" value="ECO:0007669"/>
    <property type="project" value="UniProtKB-SubCell"/>
</dbReference>
<keyword evidence="4" id="KW-0493">Microtubule</keyword>
<proteinExistence type="inferred from homology"/>
<dbReference type="FunFam" id="1.10.8.710:FF:000004">
    <property type="entry name" value="Dynein axonemal heavy chain 6"/>
    <property type="match status" value="1"/>
</dbReference>
<feature type="region of interest" description="Disordered" evidence="13">
    <location>
        <begin position="482"/>
        <end position="502"/>
    </location>
</feature>
<evidence type="ECO:0000256" key="5">
    <source>
        <dbReference type="ARBA" id="ARBA00022741"/>
    </source>
</evidence>
<dbReference type="GO" id="GO:0005874">
    <property type="term" value="C:microtubule"/>
    <property type="evidence" value="ECO:0007669"/>
    <property type="project" value="UniProtKB-KW"/>
</dbReference>
<dbReference type="InterPro" id="IPR026983">
    <property type="entry name" value="DHC"/>
</dbReference>
<evidence type="ECO:0000256" key="7">
    <source>
        <dbReference type="ARBA" id="ARBA00023017"/>
    </source>
</evidence>
<organism evidence="18 19">
    <name type="scientific">Rotaria sordida</name>
    <dbReference type="NCBI Taxonomy" id="392033"/>
    <lineage>
        <taxon>Eukaryota</taxon>
        <taxon>Metazoa</taxon>
        <taxon>Spiralia</taxon>
        <taxon>Gnathifera</taxon>
        <taxon>Rotifera</taxon>
        <taxon>Eurotatoria</taxon>
        <taxon>Bdelloidea</taxon>
        <taxon>Philodinida</taxon>
        <taxon>Philodinidae</taxon>
        <taxon>Rotaria</taxon>
    </lineage>
</organism>
<evidence type="ECO:0000256" key="1">
    <source>
        <dbReference type="ARBA" id="ARBA00004430"/>
    </source>
</evidence>
<dbReference type="AlphaFoldDB" id="A0A815PYU6"/>
<name>A0A815PYU6_9BILA</name>
<keyword evidence="12" id="KW-0966">Cell projection</keyword>
<dbReference type="FunFam" id="1.20.920.30:FF:000005">
    <property type="entry name" value="Dynein, axonemal, heavy chain 2"/>
    <property type="match status" value="1"/>
</dbReference>
<dbReference type="Gene3D" id="1.20.920.30">
    <property type="match status" value="1"/>
</dbReference>
<comment type="caution">
    <text evidence="18">The sequence shown here is derived from an EMBL/GenBank/DDBJ whole genome shotgun (WGS) entry which is preliminary data.</text>
</comment>
<dbReference type="Pfam" id="PF22597">
    <property type="entry name" value="DYN_lid"/>
    <property type="match status" value="1"/>
</dbReference>
<comment type="similarity">
    <text evidence="2">Belongs to the dynein heavy chain family.</text>
</comment>
<dbReference type="PANTHER" id="PTHR22878:SF73">
    <property type="entry name" value="DYNEIN AXONEMAL HEAVY CHAIN 1"/>
    <property type="match status" value="1"/>
</dbReference>
<keyword evidence="3" id="KW-0963">Cytoplasm</keyword>
<evidence type="ECO:0008006" key="20">
    <source>
        <dbReference type="Google" id="ProtNLM"/>
    </source>
</evidence>
<evidence type="ECO:0000259" key="16">
    <source>
        <dbReference type="Pfam" id="PF17852"/>
    </source>
</evidence>
<dbReference type="InterPro" id="IPR041466">
    <property type="entry name" value="Dynein_AAA5_ext"/>
</dbReference>
<dbReference type="Pfam" id="PF12775">
    <property type="entry name" value="AAA_7"/>
    <property type="match status" value="1"/>
</dbReference>
<feature type="domain" description="Dynein heavy chain hydrolytic ATP-binding dynein motor region" evidence="14">
    <location>
        <begin position="10"/>
        <end position="190"/>
    </location>
</feature>
<evidence type="ECO:0000256" key="2">
    <source>
        <dbReference type="ARBA" id="ARBA00008887"/>
    </source>
</evidence>
<dbReference type="EMBL" id="CAJNOT010005128">
    <property type="protein sequence ID" value="CAF1456182.1"/>
    <property type="molecule type" value="Genomic_DNA"/>
</dbReference>
<dbReference type="FunFam" id="1.10.472.130:FF:000006">
    <property type="entry name" value="Dynein axonemal heavy chain 1"/>
    <property type="match status" value="1"/>
</dbReference>
<evidence type="ECO:0000256" key="10">
    <source>
        <dbReference type="ARBA" id="ARBA00023175"/>
    </source>
</evidence>
<feature type="domain" description="Dynein heavy chain AAA 5 extension" evidence="16">
    <location>
        <begin position="358"/>
        <end position="478"/>
    </location>
</feature>
<evidence type="ECO:0000256" key="6">
    <source>
        <dbReference type="ARBA" id="ARBA00022840"/>
    </source>
</evidence>
<sequence>MKFGSPQPKLYTELPDNLKALFRPVAMMVPDYGLIAENSLFSFGFSEAKPLAKKIVQTFKLSSEQLSSQDHYDFGMRAVKSVISAAGNLKRQYQNMNEDLICLRAIRDVNIPKFLQDDLKLFTGIVSDLFPKIKEEPIDYQILEEGLRHACKQLKIKDVPGFLLKCIQLFETTIVRHGLMLVGPTGSGKTKSYESLQIAMTYMKGKINPAGSPFKPVHTYVLNPKSITMGQLYGAFDDLTHEWTDGILSTLMRHGVAAENDDKRWYLFDGPVDAVWIENMNTVLDDNKKLCLSSGEIIKMTDAMTMMFEVADLSQASPATVSRCGMVYLEPSILGLEPFVECWMKGLPDSIFKHYDMIKQLFDTYLESSIKFIRKNVKEIIPTYDSNLTFSLIKMLDCFIQPFRPRESDKLAPPEAAERVIELIEPWFIFSLIWSVGASCDNDSRRKFSEWLRKKFEHSQIKIPIPDDGLVYDYVFDDGGIVAPPEEKPGEEESTDENKKRRPHWKHWLADLPPYQIPNDAKYSDILVPTIDNIRNAYIIEMLLRMDRPVLCVGPTGTSKTLTVADKLMRSMPKEFSPEFIVFSAKTNANQTQDLIDSKLDKRRRGIYGPPLGKVFLFFIDDLNMPALETYGAQPPIELIRQYMDFKGWYDRKVVGEFRSLVDINFVCAMGPPGGGRNPVTPRLTRHFNFISFTELENDSMKKIFSTIFNWWAKQNEFLLNISNKLIMSSIEVYKTVCTSLLPTPSKSHYTFNLRDLSKVFQGMLMMESKKVDNVESLLRLWYHENCRVFQDRLINDEDRDWFRSLLGEHMVADFNVNFNDVVQEPVLYGDFVAQGADRAYQEIDDLKLMKKRLDDYLEEYNQVNVAKMNLVLFMDAMKHISRIIRIIKQPLGNALLLGVGGSGRQSLTRLAAFIAEYEIRSIQLSKSYGITEWKDDLRKFMLHAGLRNIATVFLFSDTQIKSESFLEDLNNILNSGDVPNIYQFDELEQIYTAMKPIVSEAGLPPTKTNLYSAYTKRVRQNLHSVVCMSPIGEVFRARLRQFPALVNCCTIDWYS</sequence>
<dbReference type="Gene3D" id="1.10.8.710">
    <property type="match status" value="1"/>
</dbReference>
<evidence type="ECO:0000259" key="14">
    <source>
        <dbReference type="Pfam" id="PF12774"/>
    </source>
</evidence>
<evidence type="ECO:0000313" key="18">
    <source>
        <dbReference type="EMBL" id="CAF1456182.1"/>
    </source>
</evidence>
<evidence type="ECO:0000256" key="9">
    <source>
        <dbReference type="ARBA" id="ARBA00023069"/>
    </source>
</evidence>
<dbReference type="InterPro" id="IPR043157">
    <property type="entry name" value="Dynein_AAA1S"/>
</dbReference>